<evidence type="ECO:0000256" key="3">
    <source>
        <dbReference type="ARBA" id="ARBA00022723"/>
    </source>
</evidence>
<evidence type="ECO:0000256" key="4">
    <source>
        <dbReference type="ARBA" id="ARBA00022964"/>
    </source>
</evidence>
<evidence type="ECO:0000256" key="6">
    <source>
        <dbReference type="ARBA" id="ARBA00023004"/>
    </source>
</evidence>
<organism evidence="8 9">
    <name type="scientific">Ureibacillus terrenus</name>
    <dbReference type="NCBI Taxonomy" id="118246"/>
    <lineage>
        <taxon>Bacteria</taxon>
        <taxon>Bacillati</taxon>
        <taxon>Bacillota</taxon>
        <taxon>Bacilli</taxon>
        <taxon>Bacillales</taxon>
        <taxon>Caryophanaceae</taxon>
        <taxon>Ureibacillus</taxon>
    </lineage>
</organism>
<evidence type="ECO:0000256" key="2">
    <source>
        <dbReference type="ARBA" id="ARBA00005896"/>
    </source>
</evidence>
<dbReference type="Pfam" id="PF02668">
    <property type="entry name" value="TauD"/>
    <property type="match status" value="1"/>
</dbReference>
<feature type="domain" description="TauD/TfdA-like" evidence="7">
    <location>
        <begin position="15"/>
        <end position="278"/>
    </location>
</feature>
<dbReference type="OrthoDB" id="581608at2"/>
<keyword evidence="4 8" id="KW-0223">Dioxygenase</keyword>
<dbReference type="InterPro" id="IPR042098">
    <property type="entry name" value="TauD-like_sf"/>
</dbReference>
<sequence length="298" mass="34501">MTIQSKIEIVRKAGRLGAEVRGVKLTPDIDNETLSQIKEALSEHLVLFFRNQHHLDDATHEEFAKRFGELYVHPTVPAKEKTAAIFELDSQEGAKANTWHTDVTFVPEVPRYSILRGVEIPSIGGDTVWANTHTAFTDLPEELRELAEKLWAIHSNKYDYASYAYINRIKDRDAEKWSEHRRNVFSRIEYETRHPVVFLHPENGNKHLLLGGFVRQFEGYTTAESAAIYEILQNYVTRLENTVRWNWQKGDLVIWDNLATQHYAIADYDERRIVRRVTVSKNIPKNVNGEESSLISKK</sequence>
<keyword evidence="5" id="KW-0560">Oxidoreductase</keyword>
<proteinExistence type="inferred from homology"/>
<dbReference type="InterPro" id="IPR003819">
    <property type="entry name" value="TauD/TfdA-like"/>
</dbReference>
<dbReference type="EMBL" id="VIGD01000001">
    <property type="protein sequence ID" value="TQE92308.1"/>
    <property type="molecule type" value="Genomic_DNA"/>
</dbReference>
<dbReference type="PANTHER" id="PTHR30468">
    <property type="entry name" value="ALPHA-KETOGLUTARATE-DEPENDENT SULFONATE DIOXYGENASE"/>
    <property type="match status" value="1"/>
</dbReference>
<dbReference type="PANTHER" id="PTHR30468:SF5">
    <property type="entry name" value="ALPHA-KETOGLUTARATE-DEPENDENT SULFATE ESTER DIOXYGENASE"/>
    <property type="match status" value="1"/>
</dbReference>
<keyword evidence="3" id="KW-0479">Metal-binding</keyword>
<keyword evidence="6" id="KW-0408">Iron</keyword>
<name>A0A540V6F8_9BACL</name>
<protein>
    <submittedName>
        <fullName evidence="8">TauD/TfdA family dioxygenase</fullName>
    </submittedName>
</protein>
<dbReference type="SUPFAM" id="SSF51197">
    <property type="entry name" value="Clavaminate synthase-like"/>
    <property type="match status" value="1"/>
</dbReference>
<comment type="cofactor">
    <cofactor evidence="1">
        <name>Fe(2+)</name>
        <dbReference type="ChEBI" id="CHEBI:29033"/>
    </cofactor>
</comment>
<keyword evidence="9" id="KW-1185">Reference proteome</keyword>
<reference evidence="8 9" key="1">
    <citation type="submission" date="2019-06" db="EMBL/GenBank/DDBJ databases">
        <title>Genome sequence of Ureibacillus terrenus.</title>
        <authorList>
            <person name="Maclea K.S."/>
            <person name="Simoes M."/>
        </authorList>
    </citation>
    <scope>NUCLEOTIDE SEQUENCE [LARGE SCALE GENOMIC DNA]</scope>
    <source>
        <strain evidence="8 9">ATCC BAA-384</strain>
    </source>
</reference>
<comment type="similarity">
    <text evidence="2">Belongs to the TfdA dioxygenase family.</text>
</comment>
<dbReference type="GO" id="GO:0005737">
    <property type="term" value="C:cytoplasm"/>
    <property type="evidence" value="ECO:0007669"/>
    <property type="project" value="TreeGrafter"/>
</dbReference>
<evidence type="ECO:0000256" key="5">
    <source>
        <dbReference type="ARBA" id="ARBA00023002"/>
    </source>
</evidence>
<dbReference type="GO" id="GO:0046872">
    <property type="term" value="F:metal ion binding"/>
    <property type="evidence" value="ECO:0007669"/>
    <property type="project" value="UniProtKB-KW"/>
</dbReference>
<comment type="caution">
    <text evidence="8">The sequence shown here is derived from an EMBL/GenBank/DDBJ whole genome shotgun (WGS) entry which is preliminary data.</text>
</comment>
<evidence type="ECO:0000313" key="9">
    <source>
        <dbReference type="Proteomes" id="UP000315753"/>
    </source>
</evidence>
<dbReference type="AlphaFoldDB" id="A0A540V6F8"/>
<dbReference type="RefSeq" id="WP_141600860.1">
    <property type="nucleotide sequence ID" value="NZ_VIGD01000001.1"/>
</dbReference>
<dbReference type="GO" id="GO:0016706">
    <property type="term" value="F:2-oxoglutarate-dependent dioxygenase activity"/>
    <property type="evidence" value="ECO:0007669"/>
    <property type="project" value="TreeGrafter"/>
</dbReference>
<evidence type="ECO:0000259" key="7">
    <source>
        <dbReference type="Pfam" id="PF02668"/>
    </source>
</evidence>
<dbReference type="Proteomes" id="UP000315753">
    <property type="component" value="Unassembled WGS sequence"/>
</dbReference>
<dbReference type="Gene3D" id="3.60.130.10">
    <property type="entry name" value="Clavaminate synthase-like"/>
    <property type="match status" value="1"/>
</dbReference>
<accession>A0A540V6F8</accession>
<evidence type="ECO:0000313" key="8">
    <source>
        <dbReference type="EMBL" id="TQE92308.1"/>
    </source>
</evidence>
<gene>
    <name evidence="8" type="ORF">FKZ59_00950</name>
</gene>
<evidence type="ECO:0000256" key="1">
    <source>
        <dbReference type="ARBA" id="ARBA00001954"/>
    </source>
</evidence>
<dbReference type="InterPro" id="IPR051323">
    <property type="entry name" value="AtsK-like"/>
</dbReference>